<keyword evidence="1" id="KW-0812">Transmembrane</keyword>
<keyword evidence="1" id="KW-1133">Transmembrane helix</keyword>
<evidence type="ECO:0000256" key="1">
    <source>
        <dbReference type="SAM" id="Phobius"/>
    </source>
</evidence>
<reference evidence="2 3" key="1">
    <citation type="journal article" date="2016" name="Nat. Commun.">
        <title>Thousands of microbial genomes shed light on interconnected biogeochemical processes in an aquifer system.</title>
        <authorList>
            <person name="Anantharaman K."/>
            <person name="Brown C.T."/>
            <person name="Hug L.A."/>
            <person name="Sharon I."/>
            <person name="Castelle C.J."/>
            <person name="Probst A.J."/>
            <person name="Thomas B.C."/>
            <person name="Singh A."/>
            <person name="Wilkins M.J."/>
            <person name="Karaoz U."/>
            <person name="Brodie E.L."/>
            <person name="Williams K.H."/>
            <person name="Hubbard S.S."/>
            <person name="Banfield J.F."/>
        </authorList>
    </citation>
    <scope>NUCLEOTIDE SEQUENCE [LARGE SCALE GENOMIC DNA]</scope>
</reference>
<name>A0A1F5ISJ9_9BACT</name>
<organism evidence="2 3">
    <name type="scientific">Candidatus Daviesbacteria bacterium RIFCSPHIGHO2_01_FULL_41_23</name>
    <dbReference type="NCBI Taxonomy" id="1797764"/>
    <lineage>
        <taxon>Bacteria</taxon>
        <taxon>Candidatus Daviesiibacteriota</taxon>
    </lineage>
</organism>
<dbReference type="EMBL" id="MFCR01000003">
    <property type="protein sequence ID" value="OGE19332.1"/>
    <property type="molecule type" value="Genomic_DNA"/>
</dbReference>
<comment type="caution">
    <text evidence="2">The sequence shown here is derived from an EMBL/GenBank/DDBJ whole genome shotgun (WGS) entry which is preliminary data.</text>
</comment>
<keyword evidence="1" id="KW-0472">Membrane</keyword>
<feature type="transmembrane region" description="Helical" evidence="1">
    <location>
        <begin position="64"/>
        <end position="85"/>
    </location>
</feature>
<dbReference type="Proteomes" id="UP000176336">
    <property type="component" value="Unassembled WGS sequence"/>
</dbReference>
<proteinExistence type="predicted"/>
<sequence>MQGKTRVLPLSAHFLVDQKPLALKIMKEILLQALIVAYAGVGIVGFIGYWPTIKDLYYFRKPSANISSYTLWTIASGIAFLYSLFILPDLLFRIVSGLNFGACALVLFLSIRIKKS</sequence>
<accession>A0A1F5ISJ9</accession>
<feature type="transmembrane region" description="Helical" evidence="1">
    <location>
        <begin position="29"/>
        <end position="52"/>
    </location>
</feature>
<evidence type="ECO:0000313" key="2">
    <source>
        <dbReference type="EMBL" id="OGE19332.1"/>
    </source>
</evidence>
<evidence type="ECO:0000313" key="3">
    <source>
        <dbReference type="Proteomes" id="UP000176336"/>
    </source>
</evidence>
<protein>
    <submittedName>
        <fullName evidence="2">Uncharacterized protein</fullName>
    </submittedName>
</protein>
<dbReference type="AlphaFoldDB" id="A0A1F5ISJ9"/>
<gene>
    <name evidence="2" type="ORF">A2871_00575</name>
</gene>
<feature type="transmembrane region" description="Helical" evidence="1">
    <location>
        <begin position="91"/>
        <end position="111"/>
    </location>
</feature>